<dbReference type="RefSeq" id="WP_230562741.1">
    <property type="nucleotide sequence ID" value="NZ_JAJITC010000009.1"/>
</dbReference>
<dbReference type="NCBIfam" id="TIGR03899">
    <property type="entry name" value="TIGR03899 family protein"/>
    <property type="match status" value="1"/>
</dbReference>
<organism evidence="1 2">
    <name type="scientific">Paraburkholderia translucens</name>
    <dbReference type="NCBI Taxonomy" id="2886945"/>
    <lineage>
        <taxon>Bacteria</taxon>
        <taxon>Pseudomonadati</taxon>
        <taxon>Pseudomonadota</taxon>
        <taxon>Betaproteobacteria</taxon>
        <taxon>Burkholderiales</taxon>
        <taxon>Burkholderiaceae</taxon>
        <taxon>Paraburkholderia</taxon>
    </lineage>
</organism>
<dbReference type="Pfam" id="PF10987">
    <property type="entry name" value="DUF2806"/>
    <property type="match status" value="1"/>
</dbReference>
<protein>
    <submittedName>
        <fullName evidence="1">TIGR03899 family protein</fullName>
    </submittedName>
</protein>
<proteinExistence type="predicted"/>
<gene>
    <name evidence="1" type="ORF">LJ655_18825</name>
</gene>
<reference evidence="1 2" key="1">
    <citation type="submission" date="2021-11" db="EMBL/GenBank/DDBJ databases">
        <authorList>
            <person name="Oh E.-T."/>
            <person name="Kim S.-B."/>
        </authorList>
    </citation>
    <scope>NUCLEOTIDE SEQUENCE [LARGE SCALE GENOMIC DNA]</scope>
    <source>
        <strain evidence="1 2">MMS20-SJTN17</strain>
    </source>
</reference>
<evidence type="ECO:0000313" key="2">
    <source>
        <dbReference type="Proteomes" id="UP001430614"/>
    </source>
</evidence>
<dbReference type="Proteomes" id="UP001430614">
    <property type="component" value="Unassembled WGS sequence"/>
</dbReference>
<comment type="caution">
    <text evidence="1">The sequence shown here is derived from an EMBL/GenBank/DDBJ whole genome shotgun (WGS) entry which is preliminary data.</text>
</comment>
<sequence>MPEQDSENHNIPASPLVGDLLGFAKGSEKIIDAIQKACGAIYRPYGIRREADAEAYKINTIENAKLNAKSRGIIDSARAKSEAKLIDFNAKLSIDERAELREQHKKLRKQENLDACIQEALSNSSDTDIASDPIDPDWMDKWIEHAERANSELMQTLWGKILAGETRKAGAFSQKSLSTLSGISQAEAELFQIACNLASNYYGNKIIITGSHKRSFWAQIFTNPEKEISLNEFGLSLSDIMSLRNVGLIFDDKFSIGDFHKGITAALSYHGTEINFVAKRGKPSLYGYKFTQVGSELSTLTTSVSNPAFEQAMSKALTRGFRIVND</sequence>
<dbReference type="EMBL" id="JAJITC010000009">
    <property type="protein sequence ID" value="MCC8403917.1"/>
    <property type="molecule type" value="Genomic_DNA"/>
</dbReference>
<name>A0ABS8KHN8_9BURK</name>
<evidence type="ECO:0000313" key="1">
    <source>
        <dbReference type="EMBL" id="MCC8403917.1"/>
    </source>
</evidence>
<keyword evidence="2" id="KW-1185">Reference proteome</keyword>
<accession>A0ABS8KHN8</accession>
<dbReference type="InterPro" id="IPR021254">
    <property type="entry name" value="DUF2806"/>
</dbReference>